<proteinExistence type="predicted"/>
<evidence type="ECO:0000313" key="2">
    <source>
        <dbReference type="Proteomes" id="UP000621799"/>
    </source>
</evidence>
<organism evidence="1 2">
    <name type="scientific">Zarconia navalis LEGE 11467</name>
    <dbReference type="NCBI Taxonomy" id="1828826"/>
    <lineage>
        <taxon>Bacteria</taxon>
        <taxon>Bacillati</taxon>
        <taxon>Cyanobacteriota</taxon>
        <taxon>Cyanophyceae</taxon>
        <taxon>Oscillatoriophycideae</taxon>
        <taxon>Oscillatoriales</taxon>
        <taxon>Oscillatoriales incertae sedis</taxon>
        <taxon>Zarconia</taxon>
        <taxon>Zarconia navalis</taxon>
    </lineage>
</organism>
<comment type="caution">
    <text evidence="1">The sequence shown here is derived from an EMBL/GenBank/DDBJ whole genome shotgun (WGS) entry which is preliminary data.</text>
</comment>
<protein>
    <submittedName>
        <fullName evidence="1">Uncharacterized protein</fullName>
    </submittedName>
</protein>
<reference evidence="1" key="1">
    <citation type="submission" date="2020-10" db="EMBL/GenBank/DDBJ databases">
        <authorList>
            <person name="Castelo-Branco R."/>
            <person name="Eusebio N."/>
            <person name="Adriana R."/>
            <person name="Vieira A."/>
            <person name="Brugerolle De Fraissinette N."/>
            <person name="Rezende De Castro R."/>
            <person name="Schneider M.P."/>
            <person name="Vasconcelos V."/>
            <person name="Leao P.N."/>
        </authorList>
    </citation>
    <scope>NUCLEOTIDE SEQUENCE</scope>
    <source>
        <strain evidence="1">LEGE 11467</strain>
    </source>
</reference>
<dbReference type="RefSeq" id="WP_264320458.1">
    <property type="nucleotide sequence ID" value="NZ_JADEXN010000063.1"/>
</dbReference>
<dbReference type="Proteomes" id="UP000621799">
    <property type="component" value="Unassembled WGS sequence"/>
</dbReference>
<accession>A0A928VWU3</accession>
<keyword evidence="2" id="KW-1185">Reference proteome</keyword>
<dbReference type="AlphaFoldDB" id="A0A928VWU3"/>
<sequence>MGADFSKYRDEVLRLRQMGISTPEICGQLGLSSDIVIELIIGASSIPPIIQEPEKHFSTRPRGRPRQVWEEAKVEKVFDLLSRPATVLGYRSQLWTLPRLVEGAAKHQLGLSKRMLRRYLTRLGLTFSDQLEQCSCKLPLELNEVGHSKSAMLYLVREFHAQDFGLEYLTPAVALVGLTPSNRIALAVHHRHRVLTDFVEFFLRELLVLHADKHIVVVVPGKGEYRCERLRQFVSGFRRLHLYELG</sequence>
<evidence type="ECO:0000313" key="1">
    <source>
        <dbReference type="EMBL" id="MBE9040202.1"/>
    </source>
</evidence>
<gene>
    <name evidence="1" type="ORF">IQ235_05270</name>
</gene>
<name>A0A928VWU3_9CYAN</name>
<dbReference type="EMBL" id="JADEXN010000063">
    <property type="protein sequence ID" value="MBE9040202.1"/>
    <property type="molecule type" value="Genomic_DNA"/>
</dbReference>